<protein>
    <recommendedName>
        <fullName evidence="4">B30.2/SPRY domain-containing protein</fullName>
    </recommendedName>
</protein>
<dbReference type="Gene3D" id="2.60.120.920">
    <property type="match status" value="1"/>
</dbReference>
<dbReference type="InterPro" id="IPR043136">
    <property type="entry name" value="B30.2/SPRY_sf"/>
</dbReference>
<feature type="domain" description="B30.2/SPRY" evidence="4">
    <location>
        <begin position="307"/>
        <end position="499"/>
    </location>
</feature>
<accession>A0AAZ1X719</accession>
<keyword evidence="1" id="KW-0433">Leucine-rich repeat</keyword>
<evidence type="ECO:0000256" key="1">
    <source>
        <dbReference type="ARBA" id="ARBA00022614"/>
    </source>
</evidence>
<dbReference type="SMART" id="SM00449">
    <property type="entry name" value="SPRY"/>
    <property type="match status" value="1"/>
</dbReference>
<dbReference type="SMART" id="SM00589">
    <property type="entry name" value="PRY"/>
    <property type="match status" value="1"/>
</dbReference>
<dbReference type="PRINTS" id="PR01407">
    <property type="entry name" value="BUTYPHLNCDUF"/>
</dbReference>
<dbReference type="Proteomes" id="UP000472276">
    <property type="component" value="Unassembled WGS sequence"/>
</dbReference>
<reference evidence="5" key="3">
    <citation type="submission" date="2025-09" db="UniProtKB">
        <authorList>
            <consortium name="Ensembl"/>
        </authorList>
    </citation>
    <scope>IDENTIFICATION</scope>
</reference>
<organism evidence="5 6">
    <name type="scientific">Oreochromis aureus</name>
    <name type="common">Israeli tilapia</name>
    <name type="synonym">Chromis aureus</name>
    <dbReference type="NCBI Taxonomy" id="47969"/>
    <lineage>
        <taxon>Eukaryota</taxon>
        <taxon>Metazoa</taxon>
        <taxon>Chordata</taxon>
        <taxon>Craniata</taxon>
        <taxon>Vertebrata</taxon>
        <taxon>Euteleostomi</taxon>
        <taxon>Actinopterygii</taxon>
        <taxon>Neopterygii</taxon>
        <taxon>Teleostei</taxon>
        <taxon>Neoteleostei</taxon>
        <taxon>Acanthomorphata</taxon>
        <taxon>Ovalentaria</taxon>
        <taxon>Cichlomorphae</taxon>
        <taxon>Cichliformes</taxon>
        <taxon>Cichlidae</taxon>
        <taxon>African cichlids</taxon>
        <taxon>Pseudocrenilabrinae</taxon>
        <taxon>Oreochromini</taxon>
        <taxon>Oreochromis</taxon>
    </lineage>
</organism>
<reference evidence="6" key="1">
    <citation type="submission" date="2020-03" db="EMBL/GenBank/DDBJ databases">
        <title>Evolution of repeat sequences and sex chromosomes of tilapia species revealed by chromosome-level genomes.</title>
        <authorList>
            <person name="Xu L."/>
            <person name="Tao W."/>
            <person name="Wang D."/>
            <person name="Zhou Q."/>
        </authorList>
    </citation>
    <scope>NUCLEOTIDE SEQUENCE [LARGE SCALE GENOMIC DNA]</scope>
    <source>
        <strain evidence="6">Israel</strain>
    </source>
</reference>
<dbReference type="InterPro" id="IPR003877">
    <property type="entry name" value="SPRY_dom"/>
</dbReference>
<name>A0AAZ1X719_OREAU</name>
<dbReference type="InterPro" id="IPR003879">
    <property type="entry name" value="Butyrophylin_SPRY"/>
</dbReference>
<dbReference type="InterPro" id="IPR006574">
    <property type="entry name" value="PRY"/>
</dbReference>
<sequence length="499" mass="55698">MDQCEDREEGVPPSKSTLCGEHESQTKAQRNPPGPPPSSVSLQSDVLRDVIRRSQQRGASHKKIQQSLKCGPEPSSVSLQSDGSKKHLFIHFKSQQESAAERIYKRPAGPEPRRNCMSVMPMTYNCSTDYSFRRNAVSLTDRAEESSLWSSSPLRRKDFSETESGYGSMGSLLSLGSNQSMDSVLFFATETLNLCNLSEERYEALSSALSSQSSCLRELDLSNSDLQDSGTKFLSDGLKSPHCKLNILRLSHCNISEKGYEALSSVLSSQSSSLRQLDLRNCDLQDSGVKLLSAGVKSPNCTLETLRVEPAGVRWLRPGLRKYSCQLTIDTNTVNTKLQLSDNNRKVTRVEEVQSYPDHPDRFDVCPQLLCRNGLTGRCYWEVEWRGDVYISVSYRSIRRKGGSYDCWFGLNDQSWSLICSYNGPRSVRHNKTETSISSSSSVSNRAAVYVDCPAGTLSFYRVSSDTLIHLHTFNTTFTQTLYPGFRFSWSPGSSVSLC</sequence>
<dbReference type="FunFam" id="2.60.120.920:FF:000037">
    <property type="entry name" value="Si:dkey-191j3.2"/>
    <property type="match status" value="1"/>
</dbReference>
<dbReference type="Pfam" id="PF13516">
    <property type="entry name" value="LRR_6"/>
    <property type="match status" value="3"/>
</dbReference>
<dbReference type="SUPFAM" id="SSF49899">
    <property type="entry name" value="Concanavalin A-like lectins/glucanases"/>
    <property type="match status" value="1"/>
</dbReference>
<dbReference type="PROSITE" id="PS50188">
    <property type="entry name" value="B302_SPRY"/>
    <property type="match status" value="1"/>
</dbReference>
<evidence type="ECO:0000256" key="3">
    <source>
        <dbReference type="SAM" id="MobiDB-lite"/>
    </source>
</evidence>
<dbReference type="CDD" id="cd16040">
    <property type="entry name" value="SPRY_PRY_SNTX"/>
    <property type="match status" value="1"/>
</dbReference>
<dbReference type="InterPro" id="IPR001870">
    <property type="entry name" value="B30.2/SPRY"/>
</dbReference>
<dbReference type="InterPro" id="IPR013320">
    <property type="entry name" value="ConA-like_dom_sf"/>
</dbReference>
<proteinExistence type="predicted"/>
<keyword evidence="6" id="KW-1185">Reference proteome</keyword>
<feature type="region of interest" description="Disordered" evidence="3">
    <location>
        <begin position="1"/>
        <end position="82"/>
    </location>
</feature>
<evidence type="ECO:0000313" key="6">
    <source>
        <dbReference type="Proteomes" id="UP000472276"/>
    </source>
</evidence>
<dbReference type="SUPFAM" id="SSF52047">
    <property type="entry name" value="RNI-like"/>
    <property type="match status" value="1"/>
</dbReference>
<dbReference type="Pfam" id="PF00622">
    <property type="entry name" value="SPRY"/>
    <property type="match status" value="1"/>
</dbReference>
<evidence type="ECO:0000313" key="5">
    <source>
        <dbReference type="Ensembl" id="ENSOABP00000063806.1"/>
    </source>
</evidence>
<reference evidence="5" key="2">
    <citation type="submission" date="2025-08" db="UniProtKB">
        <authorList>
            <consortium name="Ensembl"/>
        </authorList>
    </citation>
    <scope>IDENTIFICATION</scope>
</reference>
<dbReference type="PANTHER" id="PTHR24106">
    <property type="entry name" value="NACHT, LRR AND CARD DOMAINS-CONTAINING"/>
    <property type="match status" value="1"/>
</dbReference>
<dbReference type="AlphaFoldDB" id="A0AAZ1X719"/>
<dbReference type="Gene3D" id="3.80.10.10">
    <property type="entry name" value="Ribonuclease Inhibitor"/>
    <property type="match status" value="1"/>
</dbReference>
<evidence type="ECO:0000256" key="2">
    <source>
        <dbReference type="ARBA" id="ARBA00022737"/>
    </source>
</evidence>
<evidence type="ECO:0000259" key="4">
    <source>
        <dbReference type="PROSITE" id="PS50188"/>
    </source>
</evidence>
<dbReference type="InterPro" id="IPR032675">
    <property type="entry name" value="LRR_dom_sf"/>
</dbReference>
<dbReference type="Pfam" id="PF13765">
    <property type="entry name" value="PRY"/>
    <property type="match status" value="1"/>
</dbReference>
<keyword evidence="2" id="KW-0677">Repeat</keyword>
<dbReference type="InterPro" id="IPR001611">
    <property type="entry name" value="Leu-rich_rpt"/>
</dbReference>
<dbReference type="Ensembl" id="ENSOABT00000064232.1">
    <property type="protein sequence ID" value="ENSOABP00000063806.1"/>
    <property type="gene ID" value="ENSOABG00000028512.1"/>
</dbReference>
<dbReference type="SMART" id="SM00368">
    <property type="entry name" value="LRR_RI"/>
    <property type="match status" value="4"/>
</dbReference>
<dbReference type="InterPro" id="IPR051261">
    <property type="entry name" value="NLR"/>
</dbReference>